<protein>
    <submittedName>
        <fullName evidence="2">Uncharacterized protein</fullName>
    </submittedName>
</protein>
<keyword evidence="3" id="KW-1185">Reference proteome</keyword>
<dbReference type="EMBL" id="CP001349">
    <property type="protein sequence ID" value="ACL57247.1"/>
    <property type="molecule type" value="Genomic_DNA"/>
</dbReference>
<evidence type="ECO:0000313" key="2">
    <source>
        <dbReference type="EMBL" id="ACL57247.1"/>
    </source>
</evidence>
<dbReference type="Proteomes" id="UP000008207">
    <property type="component" value="Chromosome"/>
</dbReference>
<organism evidence="2 3">
    <name type="scientific">Methylobacterium nodulans (strain LMG 21967 / CNCM I-2342 / ORS 2060)</name>
    <dbReference type="NCBI Taxonomy" id="460265"/>
    <lineage>
        <taxon>Bacteria</taxon>
        <taxon>Pseudomonadati</taxon>
        <taxon>Pseudomonadota</taxon>
        <taxon>Alphaproteobacteria</taxon>
        <taxon>Hyphomicrobiales</taxon>
        <taxon>Methylobacteriaceae</taxon>
        <taxon>Methylobacterium</taxon>
    </lineage>
</organism>
<feature type="compositionally biased region" description="Basic and acidic residues" evidence="1">
    <location>
        <begin position="1"/>
        <end position="11"/>
    </location>
</feature>
<dbReference type="KEGG" id="mno:Mnod_2267"/>
<evidence type="ECO:0000313" key="3">
    <source>
        <dbReference type="Proteomes" id="UP000008207"/>
    </source>
</evidence>
<name>B8IA19_METNO</name>
<gene>
    <name evidence="2" type="ordered locus">Mnod_2267</name>
</gene>
<reference evidence="2 3" key="1">
    <citation type="submission" date="2009-01" db="EMBL/GenBank/DDBJ databases">
        <title>Complete sequence of chromosome of Methylobacterium nodulans ORS 2060.</title>
        <authorList>
            <consortium name="US DOE Joint Genome Institute"/>
            <person name="Lucas S."/>
            <person name="Copeland A."/>
            <person name="Lapidus A."/>
            <person name="Glavina del Rio T."/>
            <person name="Dalin E."/>
            <person name="Tice H."/>
            <person name="Bruce D."/>
            <person name="Goodwin L."/>
            <person name="Pitluck S."/>
            <person name="Sims D."/>
            <person name="Brettin T."/>
            <person name="Detter J.C."/>
            <person name="Han C."/>
            <person name="Larimer F."/>
            <person name="Land M."/>
            <person name="Hauser L."/>
            <person name="Kyrpides N."/>
            <person name="Ivanova N."/>
            <person name="Marx C.J."/>
            <person name="Richardson P."/>
        </authorList>
    </citation>
    <scope>NUCLEOTIDE SEQUENCE [LARGE SCALE GENOMIC DNA]</scope>
    <source>
        <strain evidence="3">LMG 21967 / CNCM I-2342 / ORS 2060</strain>
    </source>
</reference>
<dbReference type="eggNOG" id="COG0553">
    <property type="taxonomic scope" value="Bacteria"/>
</dbReference>
<feature type="region of interest" description="Disordered" evidence="1">
    <location>
        <begin position="1"/>
        <end position="20"/>
    </location>
</feature>
<dbReference type="SUPFAM" id="SSF52540">
    <property type="entry name" value="P-loop containing nucleoside triphosphate hydrolases"/>
    <property type="match status" value="1"/>
</dbReference>
<dbReference type="AlphaFoldDB" id="B8IA19"/>
<dbReference type="Gene3D" id="3.40.50.300">
    <property type="entry name" value="P-loop containing nucleotide triphosphate hydrolases"/>
    <property type="match status" value="1"/>
</dbReference>
<dbReference type="InterPro" id="IPR027417">
    <property type="entry name" value="P-loop_NTPase"/>
</dbReference>
<accession>B8IA19</accession>
<dbReference type="HOGENOM" id="CLU_979377_0_0_5"/>
<evidence type="ECO:0000256" key="1">
    <source>
        <dbReference type="SAM" id="MobiDB-lite"/>
    </source>
</evidence>
<sequence>MRQHVPADLRPARSAAGAAQAEGEAIRGQIIRESIRRDDSAVPAAGAPAVDLDRGDALGAQLGRGGGRTALVASVAAAAHRLPARDQVREVLRHLAEAPEDHDALQLAGLVVGPDLDCRCARLAAQHVAEAHRIGVDARLSRFGTVPERACIAVTNYERLERFDPADYAGVILDESSILKSFTGATKRKLVEAFAATPYRLCCTATPAPNDHTELGQHSEFLGVMRPPEMLSRWFIAEQSNAGRYRLKKPAMRPFWDWVASWARCVSRRGRWASEPVPLVPAAA</sequence>
<dbReference type="STRING" id="460265.Mnod_2267"/>
<proteinExistence type="predicted"/>